<organism evidence="3 4">
    <name type="scientific">Ornithinimicrobium cerasi</name>
    <dbReference type="NCBI Taxonomy" id="2248773"/>
    <lineage>
        <taxon>Bacteria</taxon>
        <taxon>Bacillati</taxon>
        <taxon>Actinomycetota</taxon>
        <taxon>Actinomycetes</taxon>
        <taxon>Micrococcales</taxon>
        <taxon>Ornithinimicrobiaceae</taxon>
        <taxon>Ornithinimicrobium</taxon>
    </lineage>
</organism>
<keyword evidence="2" id="KW-1133">Transmembrane helix</keyword>
<evidence type="ECO:0000256" key="2">
    <source>
        <dbReference type="SAM" id="Phobius"/>
    </source>
</evidence>
<evidence type="ECO:0000313" key="3">
    <source>
        <dbReference type="EMBL" id="SOC55163.1"/>
    </source>
</evidence>
<accession>A0A285VMH1</accession>
<keyword evidence="2" id="KW-0812">Transmembrane</keyword>
<keyword evidence="2" id="KW-0472">Membrane</keyword>
<dbReference type="RefSeq" id="WP_097187848.1">
    <property type="nucleotide sequence ID" value="NZ_OBQK01000004.1"/>
</dbReference>
<proteinExistence type="predicted"/>
<feature type="transmembrane region" description="Helical" evidence="2">
    <location>
        <begin position="6"/>
        <end position="24"/>
    </location>
</feature>
<dbReference type="STRING" id="1122622.GCA_000421185_00850"/>
<name>A0A285VMH1_9MICO</name>
<keyword evidence="4" id="KW-1185">Reference proteome</keyword>
<reference evidence="4" key="1">
    <citation type="submission" date="2017-08" db="EMBL/GenBank/DDBJ databases">
        <authorList>
            <person name="Varghese N."/>
            <person name="Submissions S."/>
        </authorList>
    </citation>
    <scope>NUCLEOTIDE SEQUENCE [LARGE SCALE GENOMIC DNA]</scope>
    <source>
        <strain evidence="4">USBA17B2</strain>
    </source>
</reference>
<evidence type="ECO:0000313" key="4">
    <source>
        <dbReference type="Proteomes" id="UP000219688"/>
    </source>
</evidence>
<dbReference type="EMBL" id="OBQK01000004">
    <property type="protein sequence ID" value="SOC55163.1"/>
    <property type="molecule type" value="Genomic_DNA"/>
</dbReference>
<feature type="compositionally biased region" description="Basic and acidic residues" evidence="1">
    <location>
        <begin position="90"/>
        <end position="108"/>
    </location>
</feature>
<protein>
    <submittedName>
        <fullName evidence="3">Uncharacterized protein</fullName>
    </submittedName>
</protein>
<sequence length="108" mass="11426">MLALLLSMIFCVVIGAGVVGYVMLEARREGRGAFWTAEGEELIAGARRTTEKVRARSGDLVGSAAERTRSLASRPAPRDEVVGDGVVGDGARRDEPAAGRDGEMRHAS</sequence>
<dbReference type="AlphaFoldDB" id="A0A285VMH1"/>
<dbReference type="Proteomes" id="UP000219688">
    <property type="component" value="Unassembled WGS sequence"/>
</dbReference>
<feature type="region of interest" description="Disordered" evidence="1">
    <location>
        <begin position="54"/>
        <end position="108"/>
    </location>
</feature>
<gene>
    <name evidence="3" type="ORF">SAMN05421879_104220</name>
</gene>
<evidence type="ECO:0000256" key="1">
    <source>
        <dbReference type="SAM" id="MobiDB-lite"/>
    </source>
</evidence>